<dbReference type="Gene3D" id="3.60.15.10">
    <property type="entry name" value="Ribonuclease Z/Hydroxyacylglutathione hydrolase-like"/>
    <property type="match status" value="1"/>
</dbReference>
<protein>
    <submittedName>
        <fullName evidence="6">MBL fold metallo-hydrolase</fullName>
    </submittedName>
</protein>
<dbReference type="CDD" id="cd07720">
    <property type="entry name" value="OPHC2-like_MBL-fold"/>
    <property type="match status" value="1"/>
</dbReference>
<evidence type="ECO:0000256" key="3">
    <source>
        <dbReference type="ARBA" id="ARBA00022801"/>
    </source>
</evidence>
<evidence type="ECO:0000256" key="2">
    <source>
        <dbReference type="ARBA" id="ARBA00022723"/>
    </source>
</evidence>
<organism evidence="6 7">
    <name type="scientific">Candidatus Pantoea communis</name>
    <dbReference type="NCBI Taxonomy" id="2608354"/>
    <lineage>
        <taxon>Bacteria</taxon>
        <taxon>Pseudomonadati</taxon>
        <taxon>Pseudomonadota</taxon>
        <taxon>Gammaproteobacteria</taxon>
        <taxon>Enterobacterales</taxon>
        <taxon>Erwiniaceae</taxon>
        <taxon>Pantoea</taxon>
    </lineage>
</organism>
<keyword evidence="3" id="KW-0378">Hydrolase</keyword>
<dbReference type="InterPro" id="IPR036866">
    <property type="entry name" value="RibonucZ/Hydroxyglut_hydro"/>
</dbReference>
<feature type="domain" description="Metallo-beta-lactamase" evidence="5">
    <location>
        <begin position="54"/>
        <end position="256"/>
    </location>
</feature>
<keyword evidence="7" id="KW-1185">Reference proteome</keyword>
<dbReference type="SMART" id="SM00849">
    <property type="entry name" value="Lactamase_B"/>
    <property type="match status" value="1"/>
</dbReference>
<dbReference type="InterPro" id="IPR001279">
    <property type="entry name" value="Metallo-B-lactamas"/>
</dbReference>
<evidence type="ECO:0000256" key="1">
    <source>
        <dbReference type="ARBA" id="ARBA00007749"/>
    </source>
</evidence>
<keyword evidence="4" id="KW-0862">Zinc</keyword>
<evidence type="ECO:0000313" key="6">
    <source>
        <dbReference type="EMBL" id="NIG18307.1"/>
    </source>
</evidence>
<evidence type="ECO:0000259" key="5">
    <source>
        <dbReference type="SMART" id="SM00849"/>
    </source>
</evidence>
<dbReference type="PANTHER" id="PTHR42978">
    <property type="entry name" value="QUORUM-QUENCHING LACTONASE YTNP-RELATED-RELATED"/>
    <property type="match status" value="1"/>
</dbReference>
<dbReference type="EMBL" id="VWXC01000003">
    <property type="protein sequence ID" value="NIG18307.1"/>
    <property type="molecule type" value="Genomic_DNA"/>
</dbReference>
<proteinExistence type="inferred from homology"/>
<dbReference type="RefSeq" id="WP_166932489.1">
    <property type="nucleotide sequence ID" value="NZ_VWXC01000003.1"/>
</dbReference>
<gene>
    <name evidence="6" type="ORF">F3J37_06375</name>
</gene>
<name>A0ABX0RL16_9GAMM</name>
<dbReference type="SUPFAM" id="SSF56281">
    <property type="entry name" value="Metallo-hydrolase/oxidoreductase"/>
    <property type="match status" value="1"/>
</dbReference>
<dbReference type="Pfam" id="PF00753">
    <property type="entry name" value="Lactamase_B"/>
    <property type="match status" value="1"/>
</dbReference>
<sequence length="280" mass="30623">MVKHFSSQRVGHYLVTAISDGTMKASLTLLSGIDIPSAESIQAQSGIDVPGDIHIYCYLIRGEGRTILIDSGMGAVNHIGGELQPNLLALGVNPDAIDTLLLTHCHPDHIGGLLTANGQPAFVNAQLYLSTAEAAFWRDDEKLETANERTQRNALLVRRTLEAYRPNLHLIEQDRITADIHAIPLPGHTQGHTGYLIDSCDERLLIWGDIVHYPHIQLARPDVSISFDNDPALAEATRKAILEQVSRDKTRVAGMHFGASAFGYIEGDAHSGYLLRPKTD</sequence>
<accession>A0ABX0RL16</accession>
<dbReference type="InterPro" id="IPR051013">
    <property type="entry name" value="MBL_superfamily_lactonases"/>
</dbReference>
<evidence type="ECO:0000256" key="4">
    <source>
        <dbReference type="ARBA" id="ARBA00022833"/>
    </source>
</evidence>
<dbReference type="Proteomes" id="UP001515780">
    <property type="component" value="Unassembled WGS sequence"/>
</dbReference>
<comment type="similarity">
    <text evidence="1">Belongs to the metallo-beta-lactamase superfamily.</text>
</comment>
<evidence type="ECO:0000313" key="7">
    <source>
        <dbReference type="Proteomes" id="UP001515780"/>
    </source>
</evidence>
<keyword evidence="2" id="KW-0479">Metal-binding</keyword>
<reference evidence="6 7" key="1">
    <citation type="journal article" date="2019" name="bioRxiv">
        <title>Bacteria contribute to plant secondary compound degradation in a generalist herbivore system.</title>
        <authorList>
            <person name="Francoeur C.B."/>
            <person name="Khadempour L."/>
            <person name="Moreira-Soto R.D."/>
            <person name="Gotting K."/>
            <person name="Book A.J."/>
            <person name="Pinto-Tomas A.A."/>
            <person name="Keefover-Ring K."/>
            <person name="Currie C.R."/>
        </authorList>
    </citation>
    <scope>NUCLEOTIDE SEQUENCE [LARGE SCALE GENOMIC DNA]</scope>
    <source>
        <strain evidence="6">Al-1710</strain>
    </source>
</reference>
<dbReference type="PANTHER" id="PTHR42978:SF6">
    <property type="entry name" value="QUORUM-QUENCHING LACTONASE YTNP-RELATED"/>
    <property type="match status" value="1"/>
</dbReference>
<comment type="caution">
    <text evidence="6">The sequence shown here is derived from an EMBL/GenBank/DDBJ whole genome shotgun (WGS) entry which is preliminary data.</text>
</comment>